<accession>A0ABN2EGA8</accession>
<keyword evidence="2" id="KW-1185">Reference proteome</keyword>
<organism evidence="1 2">
    <name type="scientific">Kribbella hippodromi</name>
    <dbReference type="NCBI Taxonomy" id="434347"/>
    <lineage>
        <taxon>Bacteria</taxon>
        <taxon>Bacillati</taxon>
        <taxon>Actinomycetota</taxon>
        <taxon>Actinomycetes</taxon>
        <taxon>Propionibacteriales</taxon>
        <taxon>Kribbellaceae</taxon>
        <taxon>Kribbella</taxon>
    </lineage>
</organism>
<dbReference type="RefSeq" id="WP_344240873.1">
    <property type="nucleotide sequence ID" value="NZ_BAAAPH010000034.1"/>
</dbReference>
<dbReference type="Proteomes" id="UP001501705">
    <property type="component" value="Unassembled WGS sequence"/>
</dbReference>
<evidence type="ECO:0000313" key="1">
    <source>
        <dbReference type="EMBL" id="GAA1604333.1"/>
    </source>
</evidence>
<dbReference type="PANTHER" id="PTHR42716:SF1">
    <property type="entry name" value="SLL0471 PROTEIN"/>
    <property type="match status" value="1"/>
</dbReference>
<evidence type="ECO:0000313" key="2">
    <source>
        <dbReference type="Proteomes" id="UP001501705"/>
    </source>
</evidence>
<reference evidence="1 2" key="1">
    <citation type="journal article" date="2019" name="Int. J. Syst. Evol. Microbiol.">
        <title>The Global Catalogue of Microorganisms (GCM) 10K type strain sequencing project: providing services to taxonomists for standard genome sequencing and annotation.</title>
        <authorList>
            <consortium name="The Broad Institute Genomics Platform"/>
            <consortium name="The Broad Institute Genome Sequencing Center for Infectious Disease"/>
            <person name="Wu L."/>
            <person name="Ma J."/>
        </authorList>
    </citation>
    <scope>NUCLEOTIDE SEQUENCE [LARGE SCALE GENOMIC DNA]</scope>
    <source>
        <strain evidence="1 2">JCM 15572</strain>
    </source>
</reference>
<dbReference type="EMBL" id="BAAAPH010000034">
    <property type="protein sequence ID" value="GAA1604333.1"/>
    <property type="molecule type" value="Genomic_DNA"/>
</dbReference>
<sequence length="512" mass="56427">MELHVEVLIVGGTTGGVAAAQAVADPRWGSSGARVLLVSADSWLGGQLTSQGVPADEHAWIEHRGSTASYRQWRTHVREWYRTHRKLTDEAAGRSELNPGQGTVSPICAEPAVIASILDGVVAGSSVWRGWVPTWVESAHDKITAVEFTGPGGEVRTVTADYVLDATDEGELLPLAGAEYVVGAEADTGEPHAETVASLEVQQAITWCVALERRPGEDHTIQRPAGYERWASVRPEGWPDRQFSLTVPHPWTLEARRWDLFAPEPAASLWRFRRIRYGGHYREPTTEISLLNWPQLDYLGGPVVDVPDDVRQRRLAEAREQTLSFVYWLQTELGHPELRPYGPAMGTADGLARGHYVREGRRLRALTTVTENHIGVAARTGVVGAHRFADSVGIGAYRIDLHPTPSGRNYVDIATYPFQIPLGALLPVRIGNLVAAGKCLGTTHIANGGCRVHPVEWNVGEAAGTLARFCVEHKAQPRQVSADEAIRSRYQEYLRRRGIDLEWPDEYAEQEV</sequence>
<comment type="caution">
    <text evidence="1">The sequence shown here is derived from an EMBL/GenBank/DDBJ whole genome shotgun (WGS) entry which is preliminary data.</text>
</comment>
<proteinExistence type="predicted"/>
<dbReference type="PANTHER" id="PTHR42716">
    <property type="entry name" value="L-ASPARTATE OXIDASE"/>
    <property type="match status" value="1"/>
</dbReference>
<dbReference type="Pfam" id="PF12831">
    <property type="entry name" value="FAD_oxidored"/>
    <property type="match status" value="1"/>
</dbReference>
<dbReference type="InterPro" id="IPR036188">
    <property type="entry name" value="FAD/NAD-bd_sf"/>
</dbReference>
<protein>
    <submittedName>
        <fullName evidence="1">FAD-dependent oxidoreductase</fullName>
    </submittedName>
</protein>
<name>A0ABN2EGA8_9ACTN</name>
<dbReference type="SUPFAM" id="SSF51905">
    <property type="entry name" value="FAD/NAD(P)-binding domain"/>
    <property type="match status" value="1"/>
</dbReference>
<gene>
    <name evidence="1" type="ORF">GCM10009804_70830</name>
</gene>
<dbReference type="InterPro" id="IPR005288">
    <property type="entry name" value="NadB"/>
</dbReference>